<dbReference type="STRING" id="41427.A0A182IYW9"/>
<feature type="region of interest" description="Disordered" evidence="7">
    <location>
        <begin position="132"/>
        <end position="256"/>
    </location>
</feature>
<name>A0A182IYW9_ANOAO</name>
<reference evidence="10" key="1">
    <citation type="submission" date="2022-08" db="UniProtKB">
        <authorList>
            <consortium name="EnsemblMetazoa"/>
        </authorList>
    </citation>
    <scope>IDENTIFICATION</scope>
    <source>
        <strain evidence="10">EBRO</strain>
    </source>
</reference>
<dbReference type="InterPro" id="IPR056773">
    <property type="entry name" value="WHD_ORC2"/>
</dbReference>
<evidence type="ECO:0000256" key="2">
    <source>
        <dbReference type="ARBA" id="ARBA00007421"/>
    </source>
</evidence>
<organism evidence="10">
    <name type="scientific">Anopheles atroparvus</name>
    <name type="common">European mosquito</name>
    <dbReference type="NCBI Taxonomy" id="41427"/>
    <lineage>
        <taxon>Eukaryota</taxon>
        <taxon>Metazoa</taxon>
        <taxon>Ecdysozoa</taxon>
        <taxon>Arthropoda</taxon>
        <taxon>Hexapoda</taxon>
        <taxon>Insecta</taxon>
        <taxon>Pterygota</taxon>
        <taxon>Neoptera</taxon>
        <taxon>Endopterygota</taxon>
        <taxon>Diptera</taxon>
        <taxon>Nematocera</taxon>
        <taxon>Culicoidea</taxon>
        <taxon>Culicidae</taxon>
        <taxon>Anophelinae</taxon>
        <taxon>Anopheles</taxon>
    </lineage>
</organism>
<dbReference type="EnsemblMetazoa" id="AATE008162-RA">
    <property type="protein sequence ID" value="AATE008162-PA.1"/>
    <property type="gene ID" value="AATE008162"/>
</dbReference>
<feature type="domain" description="Origin recognition complex subunit 2 RecA-like" evidence="8">
    <location>
        <begin position="318"/>
        <end position="478"/>
    </location>
</feature>
<dbReference type="Pfam" id="PF24882">
    <property type="entry name" value="WHD_ORC2"/>
    <property type="match status" value="1"/>
</dbReference>
<dbReference type="InterPro" id="IPR007220">
    <property type="entry name" value="ORC2"/>
</dbReference>
<evidence type="ECO:0000256" key="1">
    <source>
        <dbReference type="ARBA" id="ARBA00004123"/>
    </source>
</evidence>
<accession>A0A182IYW9</accession>
<comment type="similarity">
    <text evidence="2 6">Belongs to the ORC2 family.</text>
</comment>
<evidence type="ECO:0000259" key="9">
    <source>
        <dbReference type="Pfam" id="PF24882"/>
    </source>
</evidence>
<evidence type="ECO:0000256" key="7">
    <source>
        <dbReference type="SAM" id="MobiDB-lite"/>
    </source>
</evidence>
<evidence type="ECO:0000259" key="8">
    <source>
        <dbReference type="Pfam" id="PF04084"/>
    </source>
</evidence>
<dbReference type="InterPro" id="IPR056772">
    <property type="entry name" value="RecA-like_ORC2"/>
</dbReference>
<feature type="domain" description="Origin recognition complex subunit 2 winged-helix" evidence="9">
    <location>
        <begin position="537"/>
        <end position="596"/>
    </location>
</feature>
<dbReference type="GO" id="GO:0006260">
    <property type="term" value="P:DNA replication"/>
    <property type="evidence" value="ECO:0007669"/>
    <property type="project" value="UniProtKB-UniRule"/>
</dbReference>
<proteinExistence type="inferred from homology"/>
<evidence type="ECO:0000256" key="4">
    <source>
        <dbReference type="ARBA" id="ARBA00022705"/>
    </source>
</evidence>
<evidence type="ECO:0000313" key="10">
    <source>
        <dbReference type="EnsemblMetazoa" id="AATE008162-PA.1"/>
    </source>
</evidence>
<protein>
    <recommendedName>
        <fullName evidence="3 6">Origin recognition complex subunit 2</fullName>
    </recommendedName>
</protein>
<evidence type="ECO:0000256" key="3">
    <source>
        <dbReference type="ARBA" id="ARBA00019080"/>
    </source>
</evidence>
<dbReference type="GO" id="GO:0005664">
    <property type="term" value="C:nuclear origin of replication recognition complex"/>
    <property type="evidence" value="ECO:0007669"/>
    <property type="project" value="UniProtKB-UniRule"/>
</dbReference>
<sequence>MSSHDRGDAAEVENSSSDIEEAQLQVEQTINQQSAYMYVCESPSSATSTVKSTQRALRVRKECHRSNHTDESDVANDDRQYLEPEEKYDPAVKLLDSIVDLTLFDQRSDVAGGHVFGFHTPKKRDSMVTLAQESAERTPKTRQTISTTPKRLIGRRSKTLTAGAGGIPKTPKSFSANESDVSTDDSEEEESFSEDGDDADDDTEPDVSDMRARSKSSGRKSGLGKSTGHAIDPGLPARTGKAVQSDTNTGLGHYTDAAEKPAPEYFLKSDEYFSSHASGKATTSDKTLDHLETPRLEQDKIDQLLAERSQPDPHTFNIKQMLAKYEQEFPLWLVILHQGFNVMLHGMGSKRVLLDSFHRKHLFKNDVVILQGFFPELSVKDVLDAIANDILHLTLATANTHEAIDTIERKLRRSPDKHLFLLVHNLDGEPMRNERMQMVLCRLATIPNVHIVATIDSISAPLMWDTSQLSLYNFSWRNVTTLLPYATETAFETSLLVKNSGSLTFSSMCNVFASLTSNARGIFMAIVRHQLANGGPNNPNYNGMLLKDLYRISREAFLVSNDVALRAHLTEFIDHKMLRLKRTSDGAENLLIPFEYGLLQRFDEKASDK</sequence>
<feature type="region of interest" description="Disordered" evidence="7">
    <location>
        <begin position="63"/>
        <end position="82"/>
    </location>
</feature>
<dbReference type="Pfam" id="PF04084">
    <property type="entry name" value="RecA-like_ORC2"/>
    <property type="match status" value="1"/>
</dbReference>
<feature type="compositionally biased region" description="Basic and acidic residues" evidence="7">
    <location>
        <begin position="64"/>
        <end position="82"/>
    </location>
</feature>
<evidence type="ECO:0000256" key="6">
    <source>
        <dbReference type="RuleBase" id="RU368084"/>
    </source>
</evidence>
<comment type="subunit">
    <text evidence="6">Component of the origin recognition complex (ORC).</text>
</comment>
<feature type="region of interest" description="Disordered" evidence="7">
    <location>
        <begin position="1"/>
        <end position="21"/>
    </location>
</feature>
<evidence type="ECO:0000256" key="5">
    <source>
        <dbReference type="ARBA" id="ARBA00023242"/>
    </source>
</evidence>
<comment type="subcellular location">
    <subcellularLocation>
        <location evidence="1 6">Nucleus</location>
    </subcellularLocation>
</comment>
<feature type="compositionally biased region" description="Acidic residues" evidence="7">
    <location>
        <begin position="181"/>
        <end position="207"/>
    </location>
</feature>
<comment type="function">
    <text evidence="6">Component of the origin recognition complex (ORC) that binds origins of replication. DNA-binding is ATP-dependent. ORC is required to assemble the pre-replication complex necessary to initiate DNA replication.</text>
</comment>
<dbReference type="AlphaFoldDB" id="A0A182IYW9"/>
<dbReference type="PANTHER" id="PTHR14052">
    <property type="entry name" value="ORIGIN RECOGNITION COMPLEX SUBUNIT 2"/>
    <property type="match status" value="1"/>
</dbReference>
<keyword evidence="4 6" id="KW-0235">DNA replication</keyword>
<keyword evidence="5 6" id="KW-0539">Nucleus</keyword>
<dbReference type="PANTHER" id="PTHR14052:SF0">
    <property type="entry name" value="ORIGIN RECOGNITION COMPLEX SUBUNIT 2"/>
    <property type="match status" value="1"/>
</dbReference>
<dbReference type="VEuPathDB" id="VectorBase:AATE008162"/>
<dbReference type="GO" id="GO:0003688">
    <property type="term" value="F:DNA replication origin binding"/>
    <property type="evidence" value="ECO:0007669"/>
    <property type="project" value="UniProtKB-UniRule"/>
</dbReference>